<dbReference type="InterPro" id="IPR012312">
    <property type="entry name" value="Hemerythrin-like"/>
</dbReference>
<sequence length="153" mass="17713">MADIYEAITKDHDKARDLMKQIMDTTNRAAKKREELFETFKLDMWSHNKIEEALFYEPLRGAKETRGDAMEAVNEHHVAGGLLEELDVMPKDSEAWIGKFTVLKELLEHHMEEEENEIFSDARKVIAKDRAEELGDKFQSRKRVVVPALTPEA</sequence>
<organism evidence="2 3">
    <name type="scientific">Marinicauda pacifica</name>
    <dbReference type="NCBI Taxonomy" id="1133559"/>
    <lineage>
        <taxon>Bacteria</taxon>
        <taxon>Pseudomonadati</taxon>
        <taxon>Pseudomonadota</taxon>
        <taxon>Alphaproteobacteria</taxon>
        <taxon>Maricaulales</taxon>
        <taxon>Maricaulaceae</taxon>
        <taxon>Marinicauda</taxon>
    </lineage>
</organism>
<feature type="domain" description="Hemerythrin-like" evidence="1">
    <location>
        <begin position="4"/>
        <end position="120"/>
    </location>
</feature>
<evidence type="ECO:0000313" key="2">
    <source>
        <dbReference type="EMBL" id="TGY93815.1"/>
    </source>
</evidence>
<dbReference type="OrthoDB" id="5523420at2"/>
<dbReference type="Pfam" id="PF01814">
    <property type="entry name" value="Hemerythrin"/>
    <property type="match status" value="1"/>
</dbReference>
<keyword evidence="3" id="KW-1185">Reference proteome</keyword>
<evidence type="ECO:0000313" key="3">
    <source>
        <dbReference type="Proteomes" id="UP000305451"/>
    </source>
</evidence>
<dbReference type="AlphaFoldDB" id="A0A4S2HCN7"/>
<dbReference type="PANTHER" id="PTHR35585:SF1">
    <property type="entry name" value="HHE DOMAIN PROTEIN (AFU_ORTHOLOGUE AFUA_4G00730)"/>
    <property type="match status" value="1"/>
</dbReference>
<evidence type="ECO:0000259" key="1">
    <source>
        <dbReference type="Pfam" id="PF01814"/>
    </source>
</evidence>
<dbReference type="Proteomes" id="UP000305451">
    <property type="component" value="Unassembled WGS sequence"/>
</dbReference>
<reference evidence="2 3" key="1">
    <citation type="journal article" date="2013" name="Int. J. Syst. Evol. Microbiol.">
        <title>Marinicauda pacifica gen. nov., sp. nov., a prosthecate alphaproteobacterium of the family Hyphomonadaceae isolated from deep seawater.</title>
        <authorList>
            <person name="Zhang X.Y."/>
            <person name="Li G.W."/>
            <person name="Wang C.S."/>
            <person name="Zhang Y.J."/>
            <person name="Xu X.W."/>
            <person name="Li H."/>
            <person name="Liu A."/>
            <person name="Liu C."/>
            <person name="Xie B.B."/>
            <person name="Qin Q.L."/>
            <person name="Xu Z."/>
            <person name="Chen X.L."/>
            <person name="Zhou B.C."/>
            <person name="Zhang Y.Z."/>
        </authorList>
    </citation>
    <scope>NUCLEOTIDE SEQUENCE [LARGE SCALE GENOMIC DNA]</scope>
    <source>
        <strain evidence="2 3">P-1 km-3</strain>
    </source>
</reference>
<comment type="caution">
    <text evidence="2">The sequence shown here is derived from an EMBL/GenBank/DDBJ whole genome shotgun (WGS) entry which is preliminary data.</text>
</comment>
<proteinExistence type="predicted"/>
<protein>
    <submittedName>
        <fullName evidence="2">Hemerythrin domain-containing protein</fullName>
    </submittedName>
</protein>
<accession>A0A4S2HCN7</accession>
<name>A0A4S2HCN7_9PROT</name>
<dbReference type="EMBL" id="SRXV01000001">
    <property type="protein sequence ID" value="TGY93815.1"/>
    <property type="molecule type" value="Genomic_DNA"/>
</dbReference>
<dbReference type="PANTHER" id="PTHR35585">
    <property type="entry name" value="HHE DOMAIN PROTEIN (AFU_ORTHOLOGUE AFUA_4G00730)"/>
    <property type="match status" value="1"/>
</dbReference>
<dbReference type="Gene3D" id="1.20.120.520">
    <property type="entry name" value="nmb1532 protein domain like"/>
    <property type="match status" value="1"/>
</dbReference>
<gene>
    <name evidence="2" type="ORF">E5162_00540</name>
</gene>
<dbReference type="RefSeq" id="WP_135943010.1">
    <property type="nucleotide sequence ID" value="NZ_BMEI01000001.1"/>
</dbReference>